<protein>
    <submittedName>
        <fullName evidence="4">PH domain-containing protein</fullName>
    </submittedName>
</protein>
<evidence type="ECO:0000313" key="3">
    <source>
        <dbReference type="WBParaSite" id="SSTP_0000252400.1"/>
    </source>
</evidence>
<evidence type="ECO:0000256" key="1">
    <source>
        <dbReference type="SAM" id="MobiDB-lite"/>
    </source>
</evidence>
<sequence length="179" mass="20924">MNEDDYNNWRNAFKRIHNRSPKKDDYDIAPVNIRDYFHKKDAARRALLKRKHPIENKTIASEEHVISKPSIYSIVKRNHKIPKKSKKKYDGNEVEKNEDEKEKIDNIKISPQKNLFESPLKGWRMPSKFKNNLLKTPTSTIKDGKKNVVSSPTKVILSKKLTGEIRKKLFNALKELGSE</sequence>
<evidence type="ECO:0000313" key="4">
    <source>
        <dbReference type="WBParaSite" id="TCONS_00010288.p1"/>
    </source>
</evidence>
<feature type="compositionally biased region" description="Basic and acidic residues" evidence="1">
    <location>
        <begin position="88"/>
        <end position="106"/>
    </location>
</feature>
<evidence type="ECO:0000313" key="2">
    <source>
        <dbReference type="Proteomes" id="UP000035681"/>
    </source>
</evidence>
<dbReference type="WBParaSite" id="SSTP_0000252400.1">
    <property type="protein sequence ID" value="SSTP_0000252400.1"/>
    <property type="gene ID" value="SSTP_0000252400"/>
</dbReference>
<dbReference type="AlphaFoldDB" id="A0A0K0DZ60"/>
<reference evidence="3" key="1">
    <citation type="submission" date="2015-08" db="UniProtKB">
        <authorList>
            <consortium name="WormBaseParasite"/>
        </authorList>
    </citation>
    <scope>IDENTIFICATION</scope>
</reference>
<organism evidence="3">
    <name type="scientific">Strongyloides stercoralis</name>
    <name type="common">Threadworm</name>
    <dbReference type="NCBI Taxonomy" id="6248"/>
    <lineage>
        <taxon>Eukaryota</taxon>
        <taxon>Metazoa</taxon>
        <taxon>Ecdysozoa</taxon>
        <taxon>Nematoda</taxon>
        <taxon>Chromadorea</taxon>
        <taxon>Rhabditida</taxon>
        <taxon>Tylenchina</taxon>
        <taxon>Panagrolaimomorpha</taxon>
        <taxon>Strongyloidoidea</taxon>
        <taxon>Strongyloididae</taxon>
        <taxon>Strongyloides</taxon>
    </lineage>
</organism>
<dbReference type="Proteomes" id="UP000035681">
    <property type="component" value="Unplaced"/>
</dbReference>
<accession>A0A0K0DZ60</accession>
<dbReference type="WBParaSite" id="TCONS_00010288.p1">
    <property type="protein sequence ID" value="TCONS_00010288.p1"/>
    <property type="gene ID" value="XLOC_007989"/>
</dbReference>
<feature type="region of interest" description="Disordered" evidence="1">
    <location>
        <begin position="79"/>
        <end position="106"/>
    </location>
</feature>
<name>A0A0K0DZ60_STRER</name>
<keyword evidence="2" id="KW-1185">Reference proteome</keyword>
<proteinExistence type="predicted"/>